<proteinExistence type="inferred from homology"/>
<feature type="region of interest" description="Disordered" evidence="9">
    <location>
        <begin position="335"/>
        <end position="377"/>
    </location>
</feature>
<feature type="domain" description="HSF-type DNA-binding" evidence="10">
    <location>
        <begin position="49"/>
        <end position="73"/>
    </location>
</feature>
<evidence type="ECO:0000256" key="5">
    <source>
        <dbReference type="ARBA" id="ARBA00023125"/>
    </source>
</evidence>
<dbReference type="InterPro" id="IPR000232">
    <property type="entry name" value="HSF_DNA-bd"/>
</dbReference>
<protein>
    <recommendedName>
        <fullName evidence="10">HSF-type DNA-binding domain-containing protein</fullName>
    </recommendedName>
</protein>
<dbReference type="GO" id="GO:0003700">
    <property type="term" value="F:DNA-binding transcription factor activity"/>
    <property type="evidence" value="ECO:0007669"/>
    <property type="project" value="InterPro"/>
</dbReference>
<dbReference type="GO" id="GO:0005634">
    <property type="term" value="C:nucleus"/>
    <property type="evidence" value="ECO:0007669"/>
    <property type="project" value="UniProtKB-SubCell"/>
</dbReference>
<dbReference type="SMART" id="SM00415">
    <property type="entry name" value="HSF"/>
    <property type="match status" value="1"/>
</dbReference>
<evidence type="ECO:0000256" key="4">
    <source>
        <dbReference type="ARBA" id="ARBA00023016"/>
    </source>
</evidence>
<gene>
    <name evidence="11" type="primary">HSF2</name>
</gene>
<dbReference type="Ensembl" id="ENSDCDT00010046683.1">
    <property type="protein sequence ID" value="ENSDCDP00010037160.1"/>
    <property type="gene ID" value="ENSDCDG00010024243.1"/>
</dbReference>
<evidence type="ECO:0000256" key="6">
    <source>
        <dbReference type="ARBA" id="ARBA00023163"/>
    </source>
</evidence>
<evidence type="ECO:0000256" key="1">
    <source>
        <dbReference type="ARBA" id="ARBA00004123"/>
    </source>
</evidence>
<evidence type="ECO:0000256" key="7">
    <source>
        <dbReference type="ARBA" id="ARBA00023242"/>
    </source>
</evidence>
<comment type="subcellular location">
    <subcellularLocation>
        <location evidence="1">Nucleus</location>
    </subcellularLocation>
</comment>
<dbReference type="GeneTree" id="ENSGT00940000158063"/>
<dbReference type="GO" id="GO:0043565">
    <property type="term" value="F:sequence-specific DNA binding"/>
    <property type="evidence" value="ECO:0007669"/>
    <property type="project" value="InterPro"/>
</dbReference>
<keyword evidence="3" id="KW-0805">Transcription regulation</keyword>
<dbReference type="PRINTS" id="PR00056">
    <property type="entry name" value="HSFDOMAIN"/>
</dbReference>
<dbReference type="PANTHER" id="PTHR10015">
    <property type="entry name" value="HEAT SHOCK TRANSCRIPTION FACTOR"/>
    <property type="match status" value="1"/>
</dbReference>
<feature type="compositionally biased region" description="Polar residues" evidence="9">
    <location>
        <begin position="338"/>
        <end position="377"/>
    </location>
</feature>
<feature type="compositionally biased region" description="Acidic residues" evidence="9">
    <location>
        <begin position="569"/>
        <end position="582"/>
    </location>
</feature>
<dbReference type="PROSITE" id="PS00434">
    <property type="entry name" value="HSF_DOMAIN"/>
    <property type="match status" value="1"/>
</dbReference>
<evidence type="ECO:0000256" key="2">
    <source>
        <dbReference type="ARBA" id="ARBA00006403"/>
    </source>
</evidence>
<keyword evidence="6" id="KW-0804">Transcription</keyword>
<dbReference type="AlphaFoldDB" id="A0AAY4CV78"/>
<name>A0AAY4CV78_9TELE</name>
<keyword evidence="5" id="KW-0238">DNA-binding</keyword>
<comment type="similarity">
    <text evidence="2 8">Belongs to the HSF family.</text>
</comment>
<sequence length="611" mass="67306">MKQTCAVPAFLSKLWTLIEDHSTNDLICWSQDGTSFLVLDEVAFSKEVLPLYFKHSNMTSFVRQLNMYGFHKVIHIDTGLPSQGGHPHSVEFRHVHFRRSQAHLLGFIRRKVSMSRVDEASGRLPQALLQVSQVKSWCDSSNARLLSLCRDNETLWKEIDCLRQKHQQLHQVIRKIVCFIANTVQANRIQGLKRKLPMIDSMGEIPPAAKYRRCGNAQSEQSHTQLDSASGDGLYSNRMILSDITQLMQPRLRVQKSMSMEGLPAVLTELLTSETPVEFPFSSADVPTVSDQAQGASEAFLPVILDIPSMSADVPSLSPEHLSAEHPASHLLVKTEQQEPSQQRPIRETPSGQKPRTVTIPSEQSHTHSQVDSVDPRYSNSAFLSDVSQLLLPQANLSRSPSLESLPAVLTEILSTAALSEMSASTDIPSEDIQPAGCPPMDLPFVADMPPISPGALSESDEIPSVDLALSLLMEPEAQEPSENSAERYDLDPLTLIDSSLAAISSGLPSSDSLDLLSELLCPMDSQPDNRNTKAATPQRKPGAQRGFEEQSHKLTAANTRPMMCEPEICADEEDEEDEDVTSSDILPSLLQLAQEASALSCTSDIRRGHR</sequence>
<dbReference type="PANTHER" id="PTHR10015:SF457">
    <property type="entry name" value="HEAT SHOCK FACTOR PROTEIN 1-LIKE"/>
    <property type="match status" value="1"/>
</dbReference>
<dbReference type="SUPFAM" id="SSF46785">
    <property type="entry name" value="Winged helix' DNA-binding domain"/>
    <property type="match status" value="1"/>
</dbReference>
<accession>A0AAY4CV78</accession>
<keyword evidence="12" id="KW-1185">Reference proteome</keyword>
<dbReference type="FunFam" id="1.10.10.10:FF:000027">
    <property type="entry name" value="Heat shock transcription factor 1"/>
    <property type="match status" value="1"/>
</dbReference>
<dbReference type="Gene3D" id="1.10.10.10">
    <property type="entry name" value="Winged helix-like DNA-binding domain superfamily/Winged helix DNA-binding domain"/>
    <property type="match status" value="1"/>
</dbReference>
<evidence type="ECO:0000256" key="8">
    <source>
        <dbReference type="RuleBase" id="RU004020"/>
    </source>
</evidence>
<evidence type="ECO:0000313" key="11">
    <source>
        <dbReference type="Ensembl" id="ENSDCDP00010037160.1"/>
    </source>
</evidence>
<feature type="compositionally biased region" description="Polar residues" evidence="9">
    <location>
        <begin position="527"/>
        <end position="536"/>
    </location>
</feature>
<dbReference type="Proteomes" id="UP000694580">
    <property type="component" value="Unplaced"/>
</dbReference>
<dbReference type="InterPro" id="IPR036388">
    <property type="entry name" value="WH-like_DNA-bd_sf"/>
</dbReference>
<keyword evidence="7" id="KW-0539">Nucleus</keyword>
<reference evidence="11" key="1">
    <citation type="submission" date="2025-08" db="UniProtKB">
        <authorList>
            <consortium name="Ensembl"/>
        </authorList>
    </citation>
    <scope>IDENTIFICATION</scope>
</reference>
<organism evidence="11 12">
    <name type="scientific">Denticeps clupeoides</name>
    <name type="common">denticle herring</name>
    <dbReference type="NCBI Taxonomy" id="299321"/>
    <lineage>
        <taxon>Eukaryota</taxon>
        <taxon>Metazoa</taxon>
        <taxon>Chordata</taxon>
        <taxon>Craniata</taxon>
        <taxon>Vertebrata</taxon>
        <taxon>Euteleostomi</taxon>
        <taxon>Actinopterygii</taxon>
        <taxon>Neopterygii</taxon>
        <taxon>Teleostei</taxon>
        <taxon>Clupei</taxon>
        <taxon>Clupeiformes</taxon>
        <taxon>Denticipitoidei</taxon>
        <taxon>Denticipitidae</taxon>
        <taxon>Denticeps</taxon>
    </lineage>
</organism>
<keyword evidence="4" id="KW-0346">Stress response</keyword>
<reference evidence="11" key="2">
    <citation type="submission" date="2025-09" db="UniProtKB">
        <authorList>
            <consortium name="Ensembl"/>
        </authorList>
    </citation>
    <scope>IDENTIFICATION</scope>
</reference>
<evidence type="ECO:0000256" key="9">
    <source>
        <dbReference type="SAM" id="MobiDB-lite"/>
    </source>
</evidence>
<feature type="region of interest" description="Disordered" evidence="9">
    <location>
        <begin position="523"/>
        <end position="587"/>
    </location>
</feature>
<evidence type="ECO:0000259" key="10">
    <source>
        <dbReference type="PROSITE" id="PS00434"/>
    </source>
</evidence>
<evidence type="ECO:0000313" key="12">
    <source>
        <dbReference type="Proteomes" id="UP000694580"/>
    </source>
</evidence>
<dbReference type="Pfam" id="PF00447">
    <property type="entry name" value="HSF_DNA-bind"/>
    <property type="match status" value="1"/>
</dbReference>
<evidence type="ECO:0000256" key="3">
    <source>
        <dbReference type="ARBA" id="ARBA00023015"/>
    </source>
</evidence>
<dbReference type="InterPro" id="IPR036390">
    <property type="entry name" value="WH_DNA-bd_sf"/>
</dbReference>